<dbReference type="PROSITE" id="PS51184">
    <property type="entry name" value="JMJC"/>
    <property type="match status" value="1"/>
</dbReference>
<name>A0A1D7TVX0_9HYPH</name>
<protein>
    <recommendedName>
        <fullName evidence="1">JmjC domain-containing protein</fullName>
    </recommendedName>
</protein>
<dbReference type="Pfam" id="PF08007">
    <property type="entry name" value="JmjC_2"/>
    <property type="match status" value="1"/>
</dbReference>
<gene>
    <name evidence="2" type="ORF">BHK69_01020</name>
</gene>
<organism evidence="2 3">
    <name type="scientific">Bosea vaviloviae</name>
    <dbReference type="NCBI Taxonomy" id="1526658"/>
    <lineage>
        <taxon>Bacteria</taxon>
        <taxon>Pseudomonadati</taxon>
        <taxon>Pseudomonadota</taxon>
        <taxon>Alphaproteobacteria</taxon>
        <taxon>Hyphomicrobiales</taxon>
        <taxon>Boseaceae</taxon>
        <taxon>Bosea</taxon>
    </lineage>
</organism>
<evidence type="ECO:0000259" key="1">
    <source>
        <dbReference type="PROSITE" id="PS51184"/>
    </source>
</evidence>
<evidence type="ECO:0000313" key="3">
    <source>
        <dbReference type="Proteomes" id="UP000094969"/>
    </source>
</evidence>
<dbReference type="RefSeq" id="WP_069688486.1">
    <property type="nucleotide sequence ID" value="NZ_CP017147.1"/>
</dbReference>
<feature type="domain" description="JmjC" evidence="1">
    <location>
        <begin position="88"/>
        <end position="247"/>
    </location>
</feature>
<dbReference type="STRING" id="1526658.BHK69_01020"/>
<evidence type="ECO:0000313" key="2">
    <source>
        <dbReference type="EMBL" id="AOO79262.1"/>
    </source>
</evidence>
<dbReference type="PANTHER" id="PTHR12461">
    <property type="entry name" value="HYPOXIA-INDUCIBLE FACTOR 1 ALPHA INHIBITOR-RELATED"/>
    <property type="match status" value="1"/>
</dbReference>
<reference evidence="2 3" key="1">
    <citation type="journal article" date="2015" name="Antonie Van Leeuwenhoek">
        <title>Bosea vaviloviae sp. nov., a new species of slow-growing rhizobia isolated from nodules of the relict species Vavilovia formosa (Stev.) Fed.</title>
        <authorList>
            <person name="Safronova V.I."/>
            <person name="Kuznetsova I.G."/>
            <person name="Sazanova A.L."/>
            <person name="Kimeklis A.K."/>
            <person name="Belimov A.A."/>
            <person name="Andronov E.E."/>
            <person name="Pinaev A.G."/>
            <person name="Chizhevskaya E.P."/>
            <person name="Pukhaev A.R."/>
            <person name="Popov K.P."/>
            <person name="Willems A."/>
            <person name="Tikhonovich I.A."/>
        </authorList>
    </citation>
    <scope>NUCLEOTIDE SEQUENCE [LARGE SCALE GENOMIC DNA]</scope>
    <source>
        <strain evidence="2 3">Vaf18</strain>
    </source>
</reference>
<dbReference type="EMBL" id="CP017147">
    <property type="protein sequence ID" value="AOO79262.1"/>
    <property type="molecule type" value="Genomic_DNA"/>
</dbReference>
<dbReference type="InterPro" id="IPR003347">
    <property type="entry name" value="JmjC_dom"/>
</dbReference>
<accession>A0A1D7TVX0</accession>
<proteinExistence type="predicted"/>
<sequence length="392" mass="43039">MDALSSLFPMLRREGFLLGPYLRYACSGTGGIDRLVGLREISEITGQEILARLIPPIELIVYEQRDGFIPRQIKSNPRDASRLLAEGHCVTIEDGEAVFPILRDWKNRFQLELGLIGPVAPASIIISPPGSRVPIHHDGVELVVIQLAGEKLWWYCSPSSDYNADYTYFPSERGPGPRGGTRPQHRLMADHPPPNENGTELVMSPGDCLFLPFGWWHETEALGNSINLVFRLQAKPAYWLAANAIAEALKEHSHWRTPIPGLNGGEGLRLLAMKSLIDLAPRLIHDLNLTDIASPQALLRHLSGAEFRHLEGQSGRDLMELAQTDCNSPGDGLGLAPAALEAGLEWISARTRAFTESDFYSATGIDIENGSSLLRNLVNAKVLSASGPLHFI</sequence>
<dbReference type="Proteomes" id="UP000094969">
    <property type="component" value="Chromosome"/>
</dbReference>
<keyword evidence="3" id="KW-1185">Reference proteome</keyword>
<dbReference type="KEGG" id="bvv:BHK69_01020"/>
<dbReference type="AlphaFoldDB" id="A0A1D7TVX0"/>
<dbReference type="SUPFAM" id="SSF51197">
    <property type="entry name" value="Clavaminate synthase-like"/>
    <property type="match status" value="1"/>
</dbReference>
<dbReference type="Gene3D" id="2.60.120.650">
    <property type="entry name" value="Cupin"/>
    <property type="match status" value="1"/>
</dbReference>
<dbReference type="PANTHER" id="PTHR12461:SF105">
    <property type="entry name" value="HYPOXIA-INDUCIBLE FACTOR 1-ALPHA INHIBITOR"/>
    <property type="match status" value="1"/>
</dbReference>